<name>A0A2J7PX83_9NEOP</name>
<dbReference type="Proteomes" id="UP000235965">
    <property type="component" value="Unassembled WGS sequence"/>
</dbReference>
<accession>A0A2J7PX83</accession>
<dbReference type="EMBL" id="NEVH01020861">
    <property type="protein sequence ID" value="PNF20943.1"/>
    <property type="molecule type" value="Genomic_DNA"/>
</dbReference>
<dbReference type="AlphaFoldDB" id="A0A2J7PX83"/>
<dbReference type="InParanoid" id="A0A2J7PX83"/>
<sequence>MKCSELQCQCCVGLNLEVSKITMELESALKIIEILKEELGSAVALSSANKSVIQNNENGSQICPSEKNWIQIQRNQQMKITDKLKDHEETYVTTSNHFEILSNLSEVIKSTEATKEEILKPSKTVQNNINKSNFQARDSKYKADAKGQMINNISVIINGLVTSNNNKVLNSDILHSYDGEETVEANARNKKEAPKEKVAVQQQVLQRTKETTLY</sequence>
<reference evidence="1 2" key="1">
    <citation type="submission" date="2017-12" db="EMBL/GenBank/DDBJ databases">
        <title>Hemimetabolous genomes reveal molecular basis of termite eusociality.</title>
        <authorList>
            <person name="Harrison M.C."/>
            <person name="Jongepier E."/>
            <person name="Robertson H.M."/>
            <person name="Arning N."/>
            <person name="Bitard-Feildel T."/>
            <person name="Chao H."/>
            <person name="Childers C.P."/>
            <person name="Dinh H."/>
            <person name="Doddapaneni H."/>
            <person name="Dugan S."/>
            <person name="Gowin J."/>
            <person name="Greiner C."/>
            <person name="Han Y."/>
            <person name="Hu H."/>
            <person name="Hughes D.S.T."/>
            <person name="Huylmans A.-K."/>
            <person name="Kemena C."/>
            <person name="Kremer L.P.M."/>
            <person name="Lee S.L."/>
            <person name="Lopez-Ezquerra A."/>
            <person name="Mallet L."/>
            <person name="Monroy-Kuhn J.M."/>
            <person name="Moser A."/>
            <person name="Murali S.C."/>
            <person name="Muzny D.M."/>
            <person name="Otani S."/>
            <person name="Piulachs M.-D."/>
            <person name="Poelchau M."/>
            <person name="Qu J."/>
            <person name="Schaub F."/>
            <person name="Wada-Katsumata A."/>
            <person name="Worley K.C."/>
            <person name="Xie Q."/>
            <person name="Ylla G."/>
            <person name="Poulsen M."/>
            <person name="Gibbs R.A."/>
            <person name="Schal C."/>
            <person name="Richards S."/>
            <person name="Belles X."/>
            <person name="Korb J."/>
            <person name="Bornberg-Bauer E."/>
        </authorList>
    </citation>
    <scope>NUCLEOTIDE SEQUENCE [LARGE SCALE GENOMIC DNA]</scope>
    <source>
        <tissue evidence="1">Whole body</tissue>
    </source>
</reference>
<evidence type="ECO:0000313" key="1">
    <source>
        <dbReference type="EMBL" id="PNF20943.1"/>
    </source>
</evidence>
<gene>
    <name evidence="1" type="ORF">B7P43_G10555</name>
</gene>
<comment type="caution">
    <text evidence="1">The sequence shown here is derived from an EMBL/GenBank/DDBJ whole genome shotgun (WGS) entry which is preliminary data.</text>
</comment>
<organism evidence="1 2">
    <name type="scientific">Cryptotermes secundus</name>
    <dbReference type="NCBI Taxonomy" id="105785"/>
    <lineage>
        <taxon>Eukaryota</taxon>
        <taxon>Metazoa</taxon>
        <taxon>Ecdysozoa</taxon>
        <taxon>Arthropoda</taxon>
        <taxon>Hexapoda</taxon>
        <taxon>Insecta</taxon>
        <taxon>Pterygota</taxon>
        <taxon>Neoptera</taxon>
        <taxon>Polyneoptera</taxon>
        <taxon>Dictyoptera</taxon>
        <taxon>Blattodea</taxon>
        <taxon>Blattoidea</taxon>
        <taxon>Termitoidae</taxon>
        <taxon>Kalotermitidae</taxon>
        <taxon>Cryptotermitinae</taxon>
        <taxon>Cryptotermes</taxon>
    </lineage>
</organism>
<evidence type="ECO:0000313" key="2">
    <source>
        <dbReference type="Proteomes" id="UP000235965"/>
    </source>
</evidence>
<proteinExistence type="predicted"/>
<protein>
    <submittedName>
        <fullName evidence="1">Uncharacterized protein</fullName>
    </submittedName>
</protein>
<keyword evidence="2" id="KW-1185">Reference proteome</keyword>